<accession>A0A8H6VRM3</accession>
<dbReference type="AlphaFoldDB" id="A0A8H6VRM3"/>
<evidence type="ECO:0000259" key="1">
    <source>
        <dbReference type="PROSITE" id="PS50181"/>
    </source>
</evidence>
<organism evidence="2 3">
    <name type="scientific">Mycena indigotica</name>
    <dbReference type="NCBI Taxonomy" id="2126181"/>
    <lineage>
        <taxon>Eukaryota</taxon>
        <taxon>Fungi</taxon>
        <taxon>Dikarya</taxon>
        <taxon>Basidiomycota</taxon>
        <taxon>Agaricomycotina</taxon>
        <taxon>Agaricomycetes</taxon>
        <taxon>Agaricomycetidae</taxon>
        <taxon>Agaricales</taxon>
        <taxon>Marasmiineae</taxon>
        <taxon>Mycenaceae</taxon>
        <taxon>Mycena</taxon>
    </lineage>
</organism>
<dbReference type="InterPro" id="IPR036047">
    <property type="entry name" value="F-box-like_dom_sf"/>
</dbReference>
<dbReference type="InterPro" id="IPR001810">
    <property type="entry name" value="F-box_dom"/>
</dbReference>
<comment type="caution">
    <text evidence="2">The sequence shown here is derived from an EMBL/GenBank/DDBJ whole genome shotgun (WGS) entry which is preliminary data.</text>
</comment>
<dbReference type="PROSITE" id="PS50181">
    <property type="entry name" value="FBOX"/>
    <property type="match status" value="1"/>
</dbReference>
<dbReference type="Pfam" id="PF12937">
    <property type="entry name" value="F-box-like"/>
    <property type="match status" value="1"/>
</dbReference>
<feature type="domain" description="F-box" evidence="1">
    <location>
        <begin position="24"/>
        <end position="60"/>
    </location>
</feature>
<sequence length="583" mass="65452">MTSLLHALAPCIPTVRDEPRPAPISTSLQLPNELWVEIFVMLDTNDLLRVSVVNRTFNALAIPLYLGRFGVKQAAVRVGELDIPTHHRHLPGILRLAFFLPPITSLRCAISIQQRYDTLHHFTSFFASSRLSRDHIAIEFHSEHAFMARDSRFRLVTTVTMQRAVRDLLNASMPTKRALVVFGDTGRSMLLDPTPPGLRRWRLVKHPPNPPHSGLRPRLRHALHIRRPALERVLTLFASFTSENGTTTRTSEGIDELWSVDVTYNLGDGLAPWSLVVLNGSRSRTFRMPTSIRNIVAVGSLSWADLLPRMSFPALKELHITSGTPFSSTDSRGIQLHEVSVEAFDEFLVRHPTINKLDYLPDFGVSLADSPAPGFAFVTLTHLTTTAAYFIRSFQSPTCLRSLAELRLLDDIAHPAKTETMVALMHILAANKPDDAFRMSLPASWPPLIFAADLQVDPISCVGQLHLFDVQQPEDVPIFLRHLVNFVSLFEPATLRGVELQAPSSNTTSTFCRNTADTLRMRAPWLEDVVCVRVSALVSPFARKPSGKPGEQRKRRVFRLRTPKPVVWRSEQWVPVDEDDKGT</sequence>
<name>A0A8H6VRM3_9AGAR</name>
<dbReference type="Gene3D" id="1.20.1280.50">
    <property type="match status" value="1"/>
</dbReference>
<dbReference type="EMBL" id="JACAZF010000013">
    <property type="protein sequence ID" value="KAF7291269.1"/>
    <property type="molecule type" value="Genomic_DNA"/>
</dbReference>
<reference evidence="2" key="1">
    <citation type="submission" date="2020-05" db="EMBL/GenBank/DDBJ databases">
        <title>Mycena genomes resolve the evolution of fungal bioluminescence.</title>
        <authorList>
            <person name="Tsai I.J."/>
        </authorList>
    </citation>
    <scope>NUCLEOTIDE SEQUENCE</scope>
    <source>
        <strain evidence="2">171206Taipei</strain>
    </source>
</reference>
<gene>
    <name evidence="2" type="ORF">MIND_01270700</name>
</gene>
<keyword evidence="3" id="KW-1185">Reference proteome</keyword>
<dbReference type="CDD" id="cd09917">
    <property type="entry name" value="F-box_SF"/>
    <property type="match status" value="1"/>
</dbReference>
<dbReference type="OrthoDB" id="2971846at2759"/>
<protein>
    <submittedName>
        <fullName evidence="2">F-box domain-containing protein</fullName>
    </submittedName>
</protein>
<dbReference type="SUPFAM" id="SSF81383">
    <property type="entry name" value="F-box domain"/>
    <property type="match status" value="1"/>
</dbReference>
<proteinExistence type="predicted"/>
<dbReference type="GeneID" id="59351701"/>
<dbReference type="RefSeq" id="XP_037214391.1">
    <property type="nucleotide sequence ID" value="XM_037369185.1"/>
</dbReference>
<evidence type="ECO:0000313" key="3">
    <source>
        <dbReference type="Proteomes" id="UP000636479"/>
    </source>
</evidence>
<evidence type="ECO:0000313" key="2">
    <source>
        <dbReference type="EMBL" id="KAF7291269.1"/>
    </source>
</evidence>
<dbReference type="Proteomes" id="UP000636479">
    <property type="component" value="Unassembled WGS sequence"/>
</dbReference>